<gene>
    <name evidence="1" type="ORF">PT015_21830</name>
</gene>
<dbReference type="RefSeq" id="WP_285187164.1">
    <property type="nucleotide sequence ID" value="NZ_CP126981.1"/>
</dbReference>
<sequence>MLEDNEHLVWRGILDPSLLKDDVVAVGHLLADAAKAGDWSTVFDLLDDPRADINSWRPGGPAWFTPLHQAAWHGVPVDIAAGLLQRGAVRSLRDAHGRTAHDIRCQRDLEGEKPKDVAVQQHNSLALRERYLKPSPSPLTPATVQALDHHLAGVIDGRIRGVLYDGRDPRHVLRYPPVDILHEVAGNRVWFPVPGMYGGFDITLMNDVLDVKSWCRVVGGSGQQHLISVHGASLVADGLQ</sequence>
<evidence type="ECO:0008006" key="3">
    <source>
        <dbReference type="Google" id="ProtNLM"/>
    </source>
</evidence>
<evidence type="ECO:0000313" key="1">
    <source>
        <dbReference type="EMBL" id="WIM87448.1"/>
    </source>
</evidence>
<protein>
    <recommendedName>
        <fullName evidence="3">Ankyrin repeat domain-containing protein</fullName>
    </recommendedName>
</protein>
<proteinExistence type="predicted"/>
<keyword evidence="2" id="KW-1185">Reference proteome</keyword>
<organism evidence="1 2">
    <name type="scientific">Candidatus Mycobacterium wuenschmannii</name>
    <dbReference type="NCBI Taxonomy" id="3027808"/>
    <lineage>
        <taxon>Bacteria</taxon>
        <taxon>Bacillati</taxon>
        <taxon>Actinomycetota</taxon>
        <taxon>Actinomycetes</taxon>
        <taxon>Mycobacteriales</taxon>
        <taxon>Mycobacteriaceae</taxon>
        <taxon>Mycobacterium</taxon>
    </lineage>
</organism>
<dbReference type="Gene3D" id="1.25.40.20">
    <property type="entry name" value="Ankyrin repeat-containing domain"/>
    <property type="match status" value="1"/>
</dbReference>
<dbReference type="EMBL" id="CP126981">
    <property type="protein sequence ID" value="WIM87448.1"/>
    <property type="molecule type" value="Genomic_DNA"/>
</dbReference>
<dbReference type="InterPro" id="IPR036770">
    <property type="entry name" value="Ankyrin_rpt-contain_sf"/>
</dbReference>
<dbReference type="Proteomes" id="UP001236585">
    <property type="component" value="Chromosome"/>
</dbReference>
<reference evidence="1 2" key="1">
    <citation type="journal article" date="2023" name="Microbiol. Resour. Announc.">
        <title>Complete Genome Sequence of Mycobacterium wuenschmanii, a novel Nontuberculous Mycobacterium Isolated from a captive population of Amazon Milk Frogs.</title>
        <authorList>
            <person name="Hicks J."/>
            <person name="Zeineldin M."/>
            <person name="Ward H."/>
            <person name="Wuenschmann A."/>
            <person name="Camp P."/>
            <person name="Farrell D."/>
            <person name="Lehman K."/>
            <person name="Thacker T."/>
            <person name="Cuthbert E."/>
        </authorList>
    </citation>
    <scope>NUCLEOTIDE SEQUENCE [LARGE SCALE GENOMIC DNA]</scope>
    <source>
        <strain evidence="1 2">Wuenschmanii</strain>
    </source>
</reference>
<name>A0ABY8VV06_9MYCO</name>
<accession>A0ABY8VV06</accession>
<evidence type="ECO:0000313" key="2">
    <source>
        <dbReference type="Proteomes" id="UP001236585"/>
    </source>
</evidence>
<dbReference type="SUPFAM" id="SSF48403">
    <property type="entry name" value="Ankyrin repeat"/>
    <property type="match status" value="1"/>
</dbReference>